<feature type="region of interest" description="Disordered" evidence="1">
    <location>
        <begin position="43"/>
        <end position="78"/>
    </location>
</feature>
<accession>A0AAV7WQ23</accession>
<keyword evidence="3" id="KW-1185">Reference proteome</keyword>
<evidence type="ECO:0000256" key="1">
    <source>
        <dbReference type="SAM" id="MobiDB-lite"/>
    </source>
</evidence>
<dbReference type="AlphaFoldDB" id="A0AAV7WQ23"/>
<sequence length="78" mass="8585">MAWGPVVADPRGKRSVEGGTGEESQETLKARWGTVRVVVTEFATKNREDKEGGNHTRGPWAPVQSLWTQVPPGNSRQE</sequence>
<protein>
    <submittedName>
        <fullName evidence="2">Uncharacterized protein</fullName>
    </submittedName>
</protein>
<evidence type="ECO:0000313" key="3">
    <source>
        <dbReference type="Proteomes" id="UP001066276"/>
    </source>
</evidence>
<comment type="caution">
    <text evidence="2">The sequence shown here is derived from an EMBL/GenBank/DDBJ whole genome shotgun (WGS) entry which is preliminary data.</text>
</comment>
<feature type="compositionally biased region" description="Basic and acidic residues" evidence="1">
    <location>
        <begin position="44"/>
        <end position="54"/>
    </location>
</feature>
<evidence type="ECO:0000313" key="2">
    <source>
        <dbReference type="EMBL" id="KAJ1214742.1"/>
    </source>
</evidence>
<dbReference type="EMBL" id="JANPWB010000001">
    <property type="protein sequence ID" value="KAJ1214742.1"/>
    <property type="molecule type" value="Genomic_DNA"/>
</dbReference>
<name>A0AAV7WQ23_PLEWA</name>
<reference evidence="2" key="1">
    <citation type="journal article" date="2022" name="bioRxiv">
        <title>Sequencing and chromosome-scale assembly of the giantPleurodeles waltlgenome.</title>
        <authorList>
            <person name="Brown T."/>
            <person name="Elewa A."/>
            <person name="Iarovenko S."/>
            <person name="Subramanian E."/>
            <person name="Araus A.J."/>
            <person name="Petzold A."/>
            <person name="Susuki M."/>
            <person name="Suzuki K.-i.T."/>
            <person name="Hayashi T."/>
            <person name="Toyoda A."/>
            <person name="Oliveira C."/>
            <person name="Osipova E."/>
            <person name="Leigh N.D."/>
            <person name="Simon A."/>
            <person name="Yun M.H."/>
        </authorList>
    </citation>
    <scope>NUCLEOTIDE SEQUENCE</scope>
    <source>
        <strain evidence="2">20211129_DDA</strain>
        <tissue evidence="2">Liver</tissue>
    </source>
</reference>
<gene>
    <name evidence="2" type="ORF">NDU88_002359</name>
</gene>
<dbReference type="Proteomes" id="UP001066276">
    <property type="component" value="Chromosome 1_1"/>
</dbReference>
<feature type="compositionally biased region" description="Polar residues" evidence="1">
    <location>
        <begin position="65"/>
        <end position="78"/>
    </location>
</feature>
<proteinExistence type="predicted"/>
<organism evidence="2 3">
    <name type="scientific">Pleurodeles waltl</name>
    <name type="common">Iberian ribbed newt</name>
    <dbReference type="NCBI Taxonomy" id="8319"/>
    <lineage>
        <taxon>Eukaryota</taxon>
        <taxon>Metazoa</taxon>
        <taxon>Chordata</taxon>
        <taxon>Craniata</taxon>
        <taxon>Vertebrata</taxon>
        <taxon>Euteleostomi</taxon>
        <taxon>Amphibia</taxon>
        <taxon>Batrachia</taxon>
        <taxon>Caudata</taxon>
        <taxon>Salamandroidea</taxon>
        <taxon>Salamandridae</taxon>
        <taxon>Pleurodelinae</taxon>
        <taxon>Pleurodeles</taxon>
    </lineage>
</organism>
<feature type="region of interest" description="Disordered" evidence="1">
    <location>
        <begin position="1"/>
        <end position="28"/>
    </location>
</feature>